<sequence>MGKSRVTIRDIAREAGVSHATVSRALNNHREINIETRKRIHELARQMNYIPDGIARGLVTNRSNCVGMIIPDMDNQFVDRVVDGAEDYLNGNGRCMILAQSRYQEGKELNLVKTMLEQRVEGLIVSPLSVDNLTKIKELCQDIPLVFVCADTSEYGERCVASDDYSIGRCVAEYLLSLGHREILYMGGDEKNQGICRRVQGFRKVLEEQGYTDIEERVIMCPLPRESGYEQTQRLIRRGKLPTAIAAANDMMAIGVMEALYHDGYRVPEDVSVIGCDDIDFAGFPQISLTTIAQPGYEIGRRAAKMLFQEKERGQNRIILEPSLKIRKSCQAYNGG</sequence>
<organism evidence="5 6">
    <name type="scientific">Blautia hydrogenotrophica (strain DSM 10507 / JCM 14656 / S5a33)</name>
    <name type="common">Ruminococcus hydrogenotrophicus</name>
    <dbReference type="NCBI Taxonomy" id="476272"/>
    <lineage>
        <taxon>Bacteria</taxon>
        <taxon>Bacillati</taxon>
        <taxon>Bacillota</taxon>
        <taxon>Clostridia</taxon>
        <taxon>Lachnospirales</taxon>
        <taxon>Lachnospiraceae</taxon>
        <taxon>Blautia</taxon>
    </lineage>
</organism>
<protein>
    <recommendedName>
        <fullName evidence="4">HTH lacI-type domain-containing protein</fullName>
    </recommendedName>
</protein>
<accession>C0CHB2</accession>
<dbReference type="PROSITE" id="PS50932">
    <property type="entry name" value="HTH_LACI_2"/>
    <property type="match status" value="1"/>
</dbReference>
<dbReference type="SUPFAM" id="SSF47413">
    <property type="entry name" value="lambda repressor-like DNA-binding domains"/>
    <property type="match status" value="1"/>
</dbReference>
<proteinExistence type="predicted"/>
<evidence type="ECO:0000259" key="4">
    <source>
        <dbReference type="PROSITE" id="PS50932"/>
    </source>
</evidence>
<dbReference type="SUPFAM" id="SSF53822">
    <property type="entry name" value="Periplasmic binding protein-like I"/>
    <property type="match status" value="1"/>
</dbReference>
<dbReference type="CDD" id="cd01392">
    <property type="entry name" value="HTH_LacI"/>
    <property type="match status" value="1"/>
</dbReference>
<keyword evidence="2" id="KW-0238">DNA-binding</keyword>
<dbReference type="EMBL" id="ACBZ01000006">
    <property type="protein sequence ID" value="EEG50832.1"/>
    <property type="molecule type" value="Genomic_DNA"/>
</dbReference>
<dbReference type="CDD" id="cd06267">
    <property type="entry name" value="PBP1_LacI_sugar_binding-like"/>
    <property type="match status" value="1"/>
</dbReference>
<evidence type="ECO:0000256" key="3">
    <source>
        <dbReference type="ARBA" id="ARBA00023163"/>
    </source>
</evidence>
<dbReference type="HOGENOM" id="CLU_037628_6_1_9"/>
<dbReference type="GeneID" id="86821506"/>
<dbReference type="PANTHER" id="PTHR30146:SF109">
    <property type="entry name" value="HTH-TYPE TRANSCRIPTIONAL REGULATOR GALS"/>
    <property type="match status" value="1"/>
</dbReference>
<dbReference type="PRINTS" id="PR00036">
    <property type="entry name" value="HTHLACI"/>
</dbReference>
<gene>
    <name evidence="5" type="ORF">RUMHYD_00226</name>
</gene>
<dbReference type="PANTHER" id="PTHR30146">
    <property type="entry name" value="LACI-RELATED TRANSCRIPTIONAL REPRESSOR"/>
    <property type="match status" value="1"/>
</dbReference>
<dbReference type="InterPro" id="IPR046335">
    <property type="entry name" value="LacI/GalR-like_sensor"/>
</dbReference>
<evidence type="ECO:0000256" key="2">
    <source>
        <dbReference type="ARBA" id="ARBA00023125"/>
    </source>
</evidence>
<feature type="domain" description="HTH lacI-type" evidence="4">
    <location>
        <begin position="6"/>
        <end position="60"/>
    </location>
</feature>
<dbReference type="Pfam" id="PF00356">
    <property type="entry name" value="LacI"/>
    <property type="match status" value="1"/>
</dbReference>
<dbReference type="eggNOG" id="COG1609">
    <property type="taxonomic scope" value="Bacteria"/>
</dbReference>
<keyword evidence="6" id="KW-1185">Reference proteome</keyword>
<reference evidence="5 6" key="2">
    <citation type="submission" date="2009-02" db="EMBL/GenBank/DDBJ databases">
        <title>Draft genome sequence of Blautia hydrogenotrophica DSM 10507 (Ruminococcus hydrogenotrophicus DSM 10507).</title>
        <authorList>
            <person name="Sudarsanam P."/>
            <person name="Ley R."/>
            <person name="Guruge J."/>
            <person name="Turnbaugh P.J."/>
            <person name="Mahowald M."/>
            <person name="Liep D."/>
            <person name="Gordon J."/>
        </authorList>
    </citation>
    <scope>NUCLEOTIDE SEQUENCE [LARGE SCALE GENOMIC DNA]</scope>
    <source>
        <strain evidence="6">DSM 10507 / JCM 14656 / S5a33</strain>
    </source>
</reference>
<evidence type="ECO:0000313" key="6">
    <source>
        <dbReference type="Proteomes" id="UP000003100"/>
    </source>
</evidence>
<dbReference type="Gene3D" id="1.10.260.40">
    <property type="entry name" value="lambda repressor-like DNA-binding domains"/>
    <property type="match status" value="1"/>
</dbReference>
<dbReference type="InterPro" id="IPR028082">
    <property type="entry name" value="Peripla_BP_I"/>
</dbReference>
<dbReference type="Proteomes" id="UP000003100">
    <property type="component" value="Unassembled WGS sequence"/>
</dbReference>
<evidence type="ECO:0000313" key="5">
    <source>
        <dbReference type="EMBL" id="EEG50832.1"/>
    </source>
</evidence>
<keyword evidence="1" id="KW-0805">Transcription regulation</keyword>
<evidence type="ECO:0000256" key="1">
    <source>
        <dbReference type="ARBA" id="ARBA00023015"/>
    </source>
</evidence>
<dbReference type="InterPro" id="IPR010982">
    <property type="entry name" value="Lambda_DNA-bd_dom_sf"/>
</dbReference>
<dbReference type="GO" id="GO:0003700">
    <property type="term" value="F:DNA-binding transcription factor activity"/>
    <property type="evidence" value="ECO:0007669"/>
    <property type="project" value="TreeGrafter"/>
</dbReference>
<reference evidence="5 6" key="1">
    <citation type="submission" date="2009-01" db="EMBL/GenBank/DDBJ databases">
        <authorList>
            <person name="Fulton L."/>
            <person name="Clifton S."/>
            <person name="Fulton B."/>
            <person name="Xu J."/>
            <person name="Minx P."/>
            <person name="Pepin K.H."/>
            <person name="Johnson M."/>
            <person name="Bhonagiri V."/>
            <person name="Nash W.E."/>
            <person name="Mardis E.R."/>
            <person name="Wilson R.K."/>
        </authorList>
    </citation>
    <scope>NUCLEOTIDE SEQUENCE [LARGE SCALE GENOMIC DNA]</scope>
    <source>
        <strain evidence="6">DSM 10507 / JCM 14656 / S5a33</strain>
    </source>
</reference>
<dbReference type="PATRIC" id="fig|476272.21.peg.3231"/>
<dbReference type="Pfam" id="PF13377">
    <property type="entry name" value="Peripla_BP_3"/>
    <property type="match status" value="1"/>
</dbReference>
<keyword evidence="3" id="KW-0804">Transcription</keyword>
<dbReference type="PROSITE" id="PS00356">
    <property type="entry name" value="HTH_LACI_1"/>
    <property type="match status" value="1"/>
</dbReference>
<dbReference type="InterPro" id="IPR000843">
    <property type="entry name" value="HTH_LacI"/>
</dbReference>
<dbReference type="Gene3D" id="3.40.50.2300">
    <property type="match status" value="2"/>
</dbReference>
<name>C0CHB2_BLAHS</name>
<dbReference type="RefSeq" id="WP_005945073.1">
    <property type="nucleotide sequence ID" value="NZ_CP136423.1"/>
</dbReference>
<dbReference type="AlphaFoldDB" id="C0CHB2"/>
<dbReference type="GO" id="GO:0000976">
    <property type="term" value="F:transcription cis-regulatory region binding"/>
    <property type="evidence" value="ECO:0007669"/>
    <property type="project" value="TreeGrafter"/>
</dbReference>
<dbReference type="SMART" id="SM00354">
    <property type="entry name" value="HTH_LACI"/>
    <property type="match status" value="1"/>
</dbReference>